<keyword evidence="3" id="KW-1185">Reference proteome</keyword>
<sequence length="101" mass="11905">MIQTIIKQSREHLQVPPPNRSWHKKPIPKQKKKSGHPLSSDWKPHDFFRSFVRDWDECAYRYAVVTTHKLFLLCLDGKMDPTGRLTTWNGLMLFVAVAHTY</sequence>
<evidence type="ECO:0000313" key="3">
    <source>
        <dbReference type="Proteomes" id="UP001521184"/>
    </source>
</evidence>
<protein>
    <submittedName>
        <fullName evidence="2">Uncharacterized protein</fullName>
    </submittedName>
</protein>
<reference evidence="2 3" key="1">
    <citation type="journal article" date="2023" name="Plant Dis.">
        <title>First Report of Diplodia intermedia Causing Canker and Dieback Diseases on Apple Trees in Canada.</title>
        <authorList>
            <person name="Ellouze W."/>
            <person name="Ilyukhin E."/>
            <person name="Sulman M."/>
            <person name="Ali S."/>
        </authorList>
    </citation>
    <scope>NUCLEOTIDE SEQUENCE [LARGE SCALE GENOMIC DNA]</scope>
    <source>
        <strain evidence="2 3">M45-28</strain>
    </source>
</reference>
<evidence type="ECO:0000256" key="1">
    <source>
        <dbReference type="SAM" id="MobiDB-lite"/>
    </source>
</evidence>
<proteinExistence type="predicted"/>
<comment type="caution">
    <text evidence="2">The sequence shown here is derived from an EMBL/GenBank/DDBJ whole genome shotgun (WGS) entry which is preliminary data.</text>
</comment>
<name>A0ABR3TK15_9PEZI</name>
<feature type="compositionally biased region" description="Basic residues" evidence="1">
    <location>
        <begin position="21"/>
        <end position="35"/>
    </location>
</feature>
<evidence type="ECO:0000313" key="2">
    <source>
        <dbReference type="EMBL" id="KAL1639895.1"/>
    </source>
</evidence>
<organism evidence="2 3">
    <name type="scientific">Diplodia intermedia</name>
    <dbReference type="NCBI Taxonomy" id="856260"/>
    <lineage>
        <taxon>Eukaryota</taxon>
        <taxon>Fungi</taxon>
        <taxon>Dikarya</taxon>
        <taxon>Ascomycota</taxon>
        <taxon>Pezizomycotina</taxon>
        <taxon>Dothideomycetes</taxon>
        <taxon>Dothideomycetes incertae sedis</taxon>
        <taxon>Botryosphaeriales</taxon>
        <taxon>Botryosphaeriaceae</taxon>
        <taxon>Diplodia</taxon>
    </lineage>
</organism>
<dbReference type="EMBL" id="JAKEKT020000057">
    <property type="protein sequence ID" value="KAL1639895.1"/>
    <property type="molecule type" value="Genomic_DNA"/>
</dbReference>
<accession>A0ABR3TK15</accession>
<gene>
    <name evidence="2" type="ORF">SLS58_007482</name>
</gene>
<feature type="region of interest" description="Disordered" evidence="1">
    <location>
        <begin position="13"/>
        <end position="42"/>
    </location>
</feature>
<dbReference type="Proteomes" id="UP001521184">
    <property type="component" value="Unassembled WGS sequence"/>
</dbReference>